<reference evidence="2" key="1">
    <citation type="submission" date="2016-07" db="EMBL/GenBank/DDBJ databases">
        <title>Microvirga ossetica sp. nov. a new species of rhizobia isolated from root nodules of the legume species Vicia alpestris Steven originated from North Ossetia region in the Caucasus.</title>
        <authorList>
            <person name="Safronova V.I."/>
            <person name="Kuznetsova I.G."/>
            <person name="Sazanova A.L."/>
            <person name="Belimov A."/>
            <person name="Andronov E."/>
            <person name="Osledkin Y.S."/>
            <person name="Onishchuk O.P."/>
            <person name="Kurchak O.N."/>
            <person name="Shaposhnikov A.I."/>
            <person name="Willems A."/>
            <person name="Tikhonovich I.A."/>
        </authorList>
    </citation>
    <scope>NUCLEOTIDE SEQUENCE [LARGE SCALE GENOMIC DNA]</scope>
    <source>
        <strain evidence="2">V5/3M</strain>
    </source>
</reference>
<evidence type="ECO:0000256" key="1">
    <source>
        <dbReference type="SAM" id="Phobius"/>
    </source>
</evidence>
<keyword evidence="1" id="KW-0812">Transmembrane</keyword>
<evidence type="ECO:0008006" key="3">
    <source>
        <dbReference type="Google" id="ProtNLM"/>
    </source>
</evidence>
<dbReference type="Pfam" id="PF14316">
    <property type="entry name" value="DUF4381"/>
    <property type="match status" value="1"/>
</dbReference>
<protein>
    <recommendedName>
        <fullName evidence="3">DUF4381 domain-containing protein</fullName>
    </recommendedName>
</protein>
<feature type="transmembrane region" description="Helical" evidence="1">
    <location>
        <begin position="29"/>
        <end position="48"/>
    </location>
</feature>
<dbReference type="RefSeq" id="WP_099511834.1">
    <property type="nucleotide sequence ID" value="NZ_CP016616.1"/>
</dbReference>
<dbReference type="OrthoDB" id="283083at2"/>
<keyword evidence="1" id="KW-0472">Membrane</keyword>
<sequence>MTGDPADLANLRDIVMPVTIPWWPLAPGIWILLAGLLAAAIVASLRAFRHYQANAYRREAIRELDGLTDMTGVMPLLKRAAMAAYGRENVASLSGDAFLGFLDRTGRTSVFTSGPARLLPGLAYSTGAGPTSGDLDRAVADARRWLRKHRARDG</sequence>
<keyword evidence="1" id="KW-1133">Transmembrane helix</keyword>
<dbReference type="EMBL" id="CP016616">
    <property type="protein sequence ID" value="ANY80763.1"/>
    <property type="molecule type" value="Genomic_DNA"/>
</dbReference>
<accession>A0A1B2EL91</accession>
<evidence type="ECO:0000313" key="2">
    <source>
        <dbReference type="EMBL" id="ANY80763.1"/>
    </source>
</evidence>
<name>A0A1B2EL91_9HYPH</name>
<organism evidence="2">
    <name type="scientific">Microvirga ossetica</name>
    <dbReference type="NCBI Taxonomy" id="1882682"/>
    <lineage>
        <taxon>Bacteria</taxon>
        <taxon>Pseudomonadati</taxon>
        <taxon>Pseudomonadota</taxon>
        <taxon>Alphaproteobacteria</taxon>
        <taxon>Hyphomicrobiales</taxon>
        <taxon>Methylobacteriaceae</taxon>
        <taxon>Microvirga</taxon>
    </lineage>
</organism>
<dbReference type="KEGG" id="moc:BB934_23115"/>
<gene>
    <name evidence="2" type="ORF">BB934_23115</name>
</gene>
<dbReference type="AlphaFoldDB" id="A0A1B2EL91"/>
<dbReference type="InterPro" id="IPR025489">
    <property type="entry name" value="DUF4381"/>
</dbReference>
<proteinExistence type="predicted"/>